<proteinExistence type="predicted"/>
<accession>A0ACB8E222</accession>
<keyword evidence="2" id="KW-1185">Reference proteome</keyword>
<reference evidence="1" key="1">
    <citation type="submission" date="2020-05" db="EMBL/GenBank/DDBJ databases">
        <title>Large-scale comparative analyses of tick genomes elucidate their genetic diversity and vector capacities.</title>
        <authorList>
            <person name="Jia N."/>
            <person name="Wang J."/>
            <person name="Shi W."/>
            <person name="Du L."/>
            <person name="Sun Y."/>
            <person name="Zhan W."/>
            <person name="Jiang J."/>
            <person name="Wang Q."/>
            <person name="Zhang B."/>
            <person name="Ji P."/>
            <person name="Sakyi L.B."/>
            <person name="Cui X."/>
            <person name="Yuan T."/>
            <person name="Jiang B."/>
            <person name="Yang W."/>
            <person name="Lam T.T.-Y."/>
            <person name="Chang Q."/>
            <person name="Ding S."/>
            <person name="Wang X."/>
            <person name="Zhu J."/>
            <person name="Ruan X."/>
            <person name="Zhao L."/>
            <person name="Wei J."/>
            <person name="Que T."/>
            <person name="Du C."/>
            <person name="Cheng J."/>
            <person name="Dai P."/>
            <person name="Han X."/>
            <person name="Huang E."/>
            <person name="Gao Y."/>
            <person name="Liu J."/>
            <person name="Shao H."/>
            <person name="Ye R."/>
            <person name="Li L."/>
            <person name="Wei W."/>
            <person name="Wang X."/>
            <person name="Wang C."/>
            <person name="Yang T."/>
            <person name="Huo Q."/>
            <person name="Li W."/>
            <person name="Guo W."/>
            <person name="Chen H."/>
            <person name="Zhou L."/>
            <person name="Ni X."/>
            <person name="Tian J."/>
            <person name="Zhou Y."/>
            <person name="Sheng Y."/>
            <person name="Liu T."/>
            <person name="Pan Y."/>
            <person name="Xia L."/>
            <person name="Li J."/>
            <person name="Zhao F."/>
            <person name="Cao W."/>
        </authorList>
    </citation>
    <scope>NUCLEOTIDE SEQUENCE</scope>
    <source>
        <strain evidence="1">Dsil-2018</strain>
    </source>
</reference>
<dbReference type="Proteomes" id="UP000821865">
    <property type="component" value="Chromosome 1"/>
</dbReference>
<sequence length="1534" mass="167351">MASLSCADQLYELGLRLVCEVEGGGTVVIMDIQESRGNQTDQETQPRELPVLGDIQDIELSIQSASYDVFQLLGKRFILKRPLDRDADDLASIRLQVLCQARLGRVQPFSQRAIQVLVRVNDINDNPPLFRRPHYETKVSELAPVGTTIFRDLATMDMDTGTNGLVEYTTAPGDGSDNDGYEYFAIDLPYQGLVTVAKPLDYEKAKYYHLVIKATDTASNLSERLSSTTTLTVFVQDGDDQDPAFVYKGCTVVHGACADVEYSAEVTSGLISGIVKTYPDDIRAEDRDSLKSKIRYSFVNGTPSFYNNYFDIDRESGLVRQLKPVDRALAKSYEIIIKAEEETASRRFATARLTIGVRVVDSNPPILLASATEGFVDENSPVGTYVVTQPGGDEPLYFMVSDDDIAEDDPLPEYTFELTTTAFRVNSEGILVVNEQELDRDPPNQSVHTFQVVAHQVNSEPGKGSSAPISLSVRLNDVNDNSPKLPNLSPVTIQAGDGVRNVTQVQARDDDEGEFARISYSVYHVSNNGRDKFRIDPNTGVVQVIGRVSSGEQYSITVQATDSGSRFSQGILDVIVIPGPNTGGPVFSKEKYEAQVSEGASVGSAVLTLKATDPEGDDVSYSIVEGNDKGVFTVDSSSGTISVAKTLNREEVASYTLQVKAEDRNNLFNFATVKIAVTDINDQNPVFVQDSYNFTVEEGKAGAVVGTVQARDEDVGANGEVYYTIAGNGDFGIDEQTGEVTTRRALDYERQREHVFVVTAKDKAPDARITTVSVTVRVQDVQDEKPYFERAFYETAVPENQGNINVVQVKATDPDGTPSITYTIREGDQSLFAVDPVTGVVRTIAGLDYEKKTSHTLIIGTLENDANDAMATCTVRVAVEDRNDVAPRFTSVPLPIRLQDTVPLGTIVTTVVATDGDGSAPGNVVRYEISGQGRAPFYFLIDSTSGVITVKDDLRKEPDSEYRIEVQANDLGDPSLAATAVVTVYVEHIATVPPDSGLGFADGFYTVEVPENALANTLVKSLPIINKPRGNFPVQCQIVTGNEKGHFYILDNEQRDCEVRVQNQNLDYEEQNKYLLTVHLNTIGGVFGSSRLTTQVAVHLIDQNDNRPRFVVPPMYSQLTQNRYLAALSSDAPAGTRFIQVMAEDLDSGSNGKIVYDLSPDSDPDGKFSIDPQTGYLSNVKTFDDLQNVELPLKLKVTARDSPDLTARALTESTYVYVNLIRYENRLVLAIGDVLPDKVLQLKDHIMSIIQQQTRLIASVEKVVALKVLRNNTIVTDFSGSDIWMYLVEPESLRILTTNDPRVQMLVSSGSAQSSFLDHLSRSLGITAQQLRTPYAPPTAPPNLVRPVKIAGGDSSDLGAALIVLACIIAVLGFVGIVYHCCMWSRYVANKERIKRMCVAPRYEPVYADSSLKEYETQVLQMSVPVDEDGSCHESPLGLKGGGAEVAYLGGGRTSTSGSHPALLGMRPPPGWEAARQRLSTTHQPPLATRYTSPTTPPAAKTLSGLTMLKTHPPAATAGDKSKYIAGVETTTEL</sequence>
<dbReference type="EMBL" id="CM023470">
    <property type="protein sequence ID" value="KAH7980570.1"/>
    <property type="molecule type" value="Genomic_DNA"/>
</dbReference>
<protein>
    <submittedName>
        <fullName evidence="1">Uncharacterized protein</fullName>
    </submittedName>
</protein>
<name>A0ACB8E222_DERSI</name>
<comment type="caution">
    <text evidence="1">The sequence shown here is derived from an EMBL/GenBank/DDBJ whole genome shotgun (WGS) entry which is preliminary data.</text>
</comment>
<evidence type="ECO:0000313" key="1">
    <source>
        <dbReference type="EMBL" id="KAH7980570.1"/>
    </source>
</evidence>
<organism evidence="1 2">
    <name type="scientific">Dermacentor silvarum</name>
    <name type="common">Tick</name>
    <dbReference type="NCBI Taxonomy" id="543639"/>
    <lineage>
        <taxon>Eukaryota</taxon>
        <taxon>Metazoa</taxon>
        <taxon>Ecdysozoa</taxon>
        <taxon>Arthropoda</taxon>
        <taxon>Chelicerata</taxon>
        <taxon>Arachnida</taxon>
        <taxon>Acari</taxon>
        <taxon>Parasitiformes</taxon>
        <taxon>Ixodida</taxon>
        <taxon>Ixodoidea</taxon>
        <taxon>Ixodidae</taxon>
        <taxon>Rhipicephalinae</taxon>
        <taxon>Dermacentor</taxon>
    </lineage>
</organism>
<gene>
    <name evidence="1" type="ORF">HPB49_017272</name>
</gene>
<evidence type="ECO:0000313" key="2">
    <source>
        <dbReference type="Proteomes" id="UP000821865"/>
    </source>
</evidence>